<name>A0ABR4ATB0_9LECA</name>
<feature type="region of interest" description="Disordered" evidence="1">
    <location>
        <begin position="1"/>
        <end position="107"/>
    </location>
</feature>
<protein>
    <submittedName>
        <fullName evidence="2">Uncharacterized protein</fullName>
    </submittedName>
</protein>
<dbReference type="EMBL" id="JBEFKJ010000001">
    <property type="protein sequence ID" value="KAL2048363.1"/>
    <property type="molecule type" value="Genomic_DNA"/>
</dbReference>
<accession>A0ABR4ATB0</accession>
<comment type="caution">
    <text evidence="2">The sequence shown here is derived from an EMBL/GenBank/DDBJ whole genome shotgun (WGS) entry which is preliminary data.</text>
</comment>
<feature type="compositionally biased region" description="Polar residues" evidence="1">
    <location>
        <begin position="29"/>
        <end position="62"/>
    </location>
</feature>
<feature type="compositionally biased region" description="Polar residues" evidence="1">
    <location>
        <begin position="1"/>
        <end position="22"/>
    </location>
</feature>
<sequence length="107" mass="11837">MPTEPIRTTRSGRICKQTSRSSLAEHRPATTSTSRSRNRDASANTPSTRKKGQASTSASYNPTRAALLEELLEQGRQKAQQPEDPEVEEVEPEDPTDFLINVLTQAK</sequence>
<evidence type="ECO:0000313" key="2">
    <source>
        <dbReference type="EMBL" id="KAL2048363.1"/>
    </source>
</evidence>
<reference evidence="2 3" key="1">
    <citation type="submission" date="2024-09" db="EMBL/GenBank/DDBJ databases">
        <title>Rethinking Asexuality: The Enigmatic Case of Functional Sexual Genes in Lepraria (Stereocaulaceae).</title>
        <authorList>
            <person name="Doellman M."/>
            <person name="Sun Y."/>
            <person name="Barcenas-Pena A."/>
            <person name="Lumbsch H.T."/>
            <person name="Grewe F."/>
        </authorList>
    </citation>
    <scope>NUCLEOTIDE SEQUENCE [LARGE SCALE GENOMIC DNA]</scope>
    <source>
        <strain evidence="2 3">Mercado 3170</strain>
    </source>
</reference>
<proteinExistence type="predicted"/>
<organism evidence="2 3">
    <name type="scientific">Stereocaulon virgatum</name>
    <dbReference type="NCBI Taxonomy" id="373712"/>
    <lineage>
        <taxon>Eukaryota</taxon>
        <taxon>Fungi</taxon>
        <taxon>Dikarya</taxon>
        <taxon>Ascomycota</taxon>
        <taxon>Pezizomycotina</taxon>
        <taxon>Lecanoromycetes</taxon>
        <taxon>OSLEUM clade</taxon>
        <taxon>Lecanoromycetidae</taxon>
        <taxon>Lecanorales</taxon>
        <taxon>Lecanorineae</taxon>
        <taxon>Stereocaulaceae</taxon>
        <taxon>Stereocaulon</taxon>
    </lineage>
</organism>
<evidence type="ECO:0000256" key="1">
    <source>
        <dbReference type="SAM" id="MobiDB-lite"/>
    </source>
</evidence>
<feature type="compositionally biased region" description="Acidic residues" evidence="1">
    <location>
        <begin position="83"/>
        <end position="96"/>
    </location>
</feature>
<evidence type="ECO:0000313" key="3">
    <source>
        <dbReference type="Proteomes" id="UP001590950"/>
    </source>
</evidence>
<keyword evidence="3" id="KW-1185">Reference proteome</keyword>
<gene>
    <name evidence="2" type="ORF">N7G274_000274</name>
</gene>
<dbReference type="Proteomes" id="UP001590950">
    <property type="component" value="Unassembled WGS sequence"/>
</dbReference>